<dbReference type="InterPro" id="IPR014710">
    <property type="entry name" value="RmlC-like_jellyroll"/>
</dbReference>
<dbReference type="InterPro" id="IPR013096">
    <property type="entry name" value="Cupin_2"/>
</dbReference>
<dbReference type="PROSITE" id="PS50943">
    <property type="entry name" value="HTH_CROC1"/>
    <property type="match status" value="1"/>
</dbReference>
<dbReference type="CDD" id="cd00093">
    <property type="entry name" value="HTH_XRE"/>
    <property type="match status" value="1"/>
</dbReference>
<evidence type="ECO:0000256" key="3">
    <source>
        <dbReference type="ARBA" id="ARBA00023163"/>
    </source>
</evidence>
<dbReference type="InterPro" id="IPR050807">
    <property type="entry name" value="TransReg_Diox_bact_type"/>
</dbReference>
<evidence type="ECO:0000313" key="5">
    <source>
        <dbReference type="Proteomes" id="UP000190696"/>
    </source>
</evidence>
<dbReference type="GO" id="GO:0003700">
    <property type="term" value="F:DNA-binding transcription factor activity"/>
    <property type="evidence" value="ECO:0007669"/>
    <property type="project" value="TreeGrafter"/>
</dbReference>
<proteinExistence type="predicted"/>
<dbReference type="GO" id="GO:0005829">
    <property type="term" value="C:cytosol"/>
    <property type="evidence" value="ECO:0007669"/>
    <property type="project" value="TreeGrafter"/>
</dbReference>
<dbReference type="RefSeq" id="WP_002031987.1">
    <property type="nucleotide sequence ID" value="NZ_CP009746.1"/>
</dbReference>
<evidence type="ECO:0000256" key="1">
    <source>
        <dbReference type="ARBA" id="ARBA00023015"/>
    </source>
</evidence>
<dbReference type="CDD" id="cd02209">
    <property type="entry name" value="cupin_XRE_C"/>
    <property type="match status" value="1"/>
</dbReference>
<keyword evidence="1" id="KW-0805">Transcription regulation</keyword>
<organism evidence="4 5">
    <name type="scientific">Bacillus mycoides</name>
    <dbReference type="NCBI Taxonomy" id="1405"/>
    <lineage>
        <taxon>Bacteria</taxon>
        <taxon>Bacillati</taxon>
        <taxon>Bacillota</taxon>
        <taxon>Bacilli</taxon>
        <taxon>Bacillales</taxon>
        <taxon>Bacillaceae</taxon>
        <taxon>Bacillus</taxon>
        <taxon>Bacillus cereus group</taxon>
    </lineage>
</organism>
<gene>
    <name evidence="4" type="ORF">BW900_13830</name>
</gene>
<dbReference type="Pfam" id="PF01381">
    <property type="entry name" value="HTH_3"/>
    <property type="match status" value="1"/>
</dbReference>
<dbReference type="SUPFAM" id="SSF47413">
    <property type="entry name" value="lambda repressor-like DNA-binding domains"/>
    <property type="match status" value="1"/>
</dbReference>
<dbReference type="PANTHER" id="PTHR46797:SF23">
    <property type="entry name" value="HTH-TYPE TRANSCRIPTIONAL REGULATOR SUTR"/>
    <property type="match status" value="1"/>
</dbReference>
<dbReference type="AlphaFoldDB" id="A0A0A0WSN1"/>
<comment type="caution">
    <text evidence="4">The sequence shown here is derived from an EMBL/GenBank/DDBJ whole genome shotgun (WGS) entry which is preliminary data.</text>
</comment>
<keyword evidence="2 4" id="KW-0238">DNA-binding</keyword>
<sequence>MEEIQLILAKNIKAIREKEKLSLEKVSQLTGVSKTMIGQIERGDSSPTLTTIWKIANGLKVSFTSLINNPQPDTKVVLRNDVQVLSEDNGRYKVYPSFPFQDDRNFEIYTVEIETEGKLSSEGHKEGTEEFITVFEGELTIEINNCQYTLNSGDSIRFKADRPHSYHNSGRTLTRLSMTIYYPAS</sequence>
<accession>A0A0A0WSN1</accession>
<dbReference type="KEGG" id="bww:bwei_2586"/>
<dbReference type="InterPro" id="IPR010982">
    <property type="entry name" value="Lambda_DNA-bd_dom_sf"/>
</dbReference>
<reference evidence="4 5" key="1">
    <citation type="submission" date="2017-01" db="EMBL/GenBank/DDBJ databases">
        <title>Bacillus cereus isolates.</title>
        <authorList>
            <person name="Beno S.M."/>
        </authorList>
    </citation>
    <scope>NUCLEOTIDE SEQUENCE [LARGE SCALE GENOMIC DNA]</scope>
    <source>
        <strain evidence="4 5">FSL W7-1108</strain>
    </source>
</reference>
<evidence type="ECO:0000313" key="4">
    <source>
        <dbReference type="EMBL" id="OOR06169.1"/>
    </source>
</evidence>
<name>A0A0A0WSN1_BACMY</name>
<dbReference type="PANTHER" id="PTHR46797">
    <property type="entry name" value="HTH-TYPE TRANSCRIPTIONAL REGULATOR"/>
    <property type="match status" value="1"/>
</dbReference>
<dbReference type="Gene3D" id="2.60.120.10">
    <property type="entry name" value="Jelly Rolls"/>
    <property type="match status" value="1"/>
</dbReference>
<dbReference type="Proteomes" id="UP000190696">
    <property type="component" value="Unassembled WGS sequence"/>
</dbReference>
<protein>
    <submittedName>
        <fullName evidence="4">DNA-binding protein</fullName>
    </submittedName>
</protein>
<dbReference type="GO" id="GO:0003677">
    <property type="term" value="F:DNA binding"/>
    <property type="evidence" value="ECO:0007669"/>
    <property type="project" value="UniProtKB-KW"/>
</dbReference>
<dbReference type="Pfam" id="PF07883">
    <property type="entry name" value="Cupin_2"/>
    <property type="match status" value="1"/>
</dbReference>
<evidence type="ECO:0000256" key="2">
    <source>
        <dbReference type="ARBA" id="ARBA00023125"/>
    </source>
</evidence>
<dbReference type="SMART" id="SM00530">
    <property type="entry name" value="HTH_XRE"/>
    <property type="match status" value="1"/>
</dbReference>
<dbReference type="SUPFAM" id="SSF51182">
    <property type="entry name" value="RmlC-like cupins"/>
    <property type="match status" value="1"/>
</dbReference>
<keyword evidence="3" id="KW-0804">Transcription</keyword>
<dbReference type="InterPro" id="IPR011051">
    <property type="entry name" value="RmlC_Cupin_sf"/>
</dbReference>
<dbReference type="EMBL" id="MUAI01000009">
    <property type="protein sequence ID" value="OOR06169.1"/>
    <property type="molecule type" value="Genomic_DNA"/>
</dbReference>
<dbReference type="Gene3D" id="1.10.260.40">
    <property type="entry name" value="lambda repressor-like DNA-binding domains"/>
    <property type="match status" value="1"/>
</dbReference>
<dbReference type="InterPro" id="IPR001387">
    <property type="entry name" value="Cro/C1-type_HTH"/>
</dbReference>